<dbReference type="AlphaFoldDB" id="A0AAV4SV79"/>
<evidence type="ECO:0000313" key="2">
    <source>
        <dbReference type="Proteomes" id="UP001054837"/>
    </source>
</evidence>
<gene>
    <name evidence="1" type="ORF">CDAR_528211</name>
</gene>
<organism evidence="1 2">
    <name type="scientific">Caerostris darwini</name>
    <dbReference type="NCBI Taxonomy" id="1538125"/>
    <lineage>
        <taxon>Eukaryota</taxon>
        <taxon>Metazoa</taxon>
        <taxon>Ecdysozoa</taxon>
        <taxon>Arthropoda</taxon>
        <taxon>Chelicerata</taxon>
        <taxon>Arachnida</taxon>
        <taxon>Araneae</taxon>
        <taxon>Araneomorphae</taxon>
        <taxon>Entelegynae</taxon>
        <taxon>Araneoidea</taxon>
        <taxon>Araneidae</taxon>
        <taxon>Caerostris</taxon>
    </lineage>
</organism>
<dbReference type="Proteomes" id="UP001054837">
    <property type="component" value="Unassembled WGS sequence"/>
</dbReference>
<accession>A0AAV4SV79</accession>
<name>A0AAV4SV79_9ARAC</name>
<sequence>MGRRVDEGSSCVFRPLLFSGGAEHDGCNLPPDVSAGAEMDIHNNRNEPYQVHKEVPENGTFFEGTRQKSPSGCELTDFQLRELYKTLQMDIVNNESLVTVCLNTSNEPVRILIPFMIL</sequence>
<dbReference type="EMBL" id="BPLQ01008533">
    <property type="protein sequence ID" value="GIY37995.1"/>
    <property type="molecule type" value="Genomic_DNA"/>
</dbReference>
<reference evidence="1 2" key="1">
    <citation type="submission" date="2021-06" db="EMBL/GenBank/DDBJ databases">
        <title>Caerostris darwini draft genome.</title>
        <authorList>
            <person name="Kono N."/>
            <person name="Arakawa K."/>
        </authorList>
    </citation>
    <scope>NUCLEOTIDE SEQUENCE [LARGE SCALE GENOMIC DNA]</scope>
</reference>
<proteinExistence type="predicted"/>
<comment type="caution">
    <text evidence="1">The sequence shown here is derived from an EMBL/GenBank/DDBJ whole genome shotgun (WGS) entry which is preliminary data.</text>
</comment>
<keyword evidence="2" id="KW-1185">Reference proteome</keyword>
<evidence type="ECO:0000313" key="1">
    <source>
        <dbReference type="EMBL" id="GIY37995.1"/>
    </source>
</evidence>
<protein>
    <submittedName>
        <fullName evidence="1">Uncharacterized protein</fullName>
    </submittedName>
</protein>